<feature type="region of interest" description="Disordered" evidence="1">
    <location>
        <begin position="38"/>
        <end position="59"/>
    </location>
</feature>
<feature type="compositionally biased region" description="Pro residues" evidence="1">
    <location>
        <begin position="41"/>
        <end position="50"/>
    </location>
</feature>
<reference evidence="2 3" key="1">
    <citation type="submission" date="2021-04" db="EMBL/GenBank/DDBJ databases">
        <authorList>
            <person name="Bliznina A."/>
        </authorList>
    </citation>
    <scope>NUCLEOTIDE SEQUENCE [LARGE SCALE GENOMIC DNA]</scope>
</reference>
<dbReference type="EMBL" id="OU015567">
    <property type="protein sequence ID" value="CAG5109905.1"/>
    <property type="molecule type" value="Genomic_DNA"/>
</dbReference>
<gene>
    <name evidence="2" type="ORF">OKIOD_LOCUS13139</name>
</gene>
<accession>A0ABN7SWW0</accession>
<feature type="region of interest" description="Disordered" evidence="1">
    <location>
        <begin position="175"/>
        <end position="194"/>
    </location>
</feature>
<evidence type="ECO:0000313" key="3">
    <source>
        <dbReference type="Proteomes" id="UP001158576"/>
    </source>
</evidence>
<organism evidence="2 3">
    <name type="scientific">Oikopleura dioica</name>
    <name type="common">Tunicate</name>
    <dbReference type="NCBI Taxonomy" id="34765"/>
    <lineage>
        <taxon>Eukaryota</taxon>
        <taxon>Metazoa</taxon>
        <taxon>Chordata</taxon>
        <taxon>Tunicata</taxon>
        <taxon>Appendicularia</taxon>
        <taxon>Copelata</taxon>
        <taxon>Oikopleuridae</taxon>
        <taxon>Oikopleura</taxon>
    </lineage>
</organism>
<proteinExistence type="predicted"/>
<name>A0ABN7SWW0_OIKDI</name>
<keyword evidence="3" id="KW-1185">Reference proteome</keyword>
<protein>
    <submittedName>
        <fullName evidence="2">Oidioi.mRNA.OKI2018_I69.chr2.g4374.t1.cds</fullName>
    </submittedName>
</protein>
<evidence type="ECO:0000313" key="2">
    <source>
        <dbReference type="EMBL" id="CAG5109905.1"/>
    </source>
</evidence>
<sequence length="337" mass="38142">MKNIISTIFVALANGEKFGSSEVSKDLKFGWDLKNNCGPRPQGPRYPEPPVASSGDPNENKSCDIITDAQYISGYKCEAPCQADQEIVVEINCNCHTSMGPLQFIKQCEWEFVDGKKCPSLKPFQKEFDWECDPRFHNCPGPQYRSVNRGPLASPRPAVQSTRDRPAFQPKIADRGQRVPTDQEEGSLKIEPIGDHGDLITQKEKVNGTTSITNIIDFAPVFSKLFHGLEEGEKGETEEYNQPRKRSLRDHYESEYPDYDMNYYGDFSTQNIFKQITKESLNVQRRLARTIAQRNHLRHVKESLTKKLESVLDLVTEYEGSSGNEDLATLIAEIQAT</sequence>
<evidence type="ECO:0000256" key="1">
    <source>
        <dbReference type="SAM" id="MobiDB-lite"/>
    </source>
</evidence>
<dbReference type="Proteomes" id="UP001158576">
    <property type="component" value="Chromosome 2"/>
</dbReference>